<comment type="caution">
    <text evidence="2">The sequence shown here is derived from an EMBL/GenBank/DDBJ whole genome shotgun (WGS) entry which is preliminary data.</text>
</comment>
<keyword evidence="3" id="KW-1185">Reference proteome</keyword>
<name>A0AAD9H3T6_9PEZI</name>
<evidence type="ECO:0000256" key="1">
    <source>
        <dbReference type="SAM" id="MobiDB-lite"/>
    </source>
</evidence>
<feature type="region of interest" description="Disordered" evidence="1">
    <location>
        <begin position="104"/>
        <end position="126"/>
    </location>
</feature>
<accession>A0AAD9H3T6</accession>
<organism evidence="2 3">
    <name type="scientific">Colletotrichum zoysiae</name>
    <dbReference type="NCBI Taxonomy" id="1216348"/>
    <lineage>
        <taxon>Eukaryota</taxon>
        <taxon>Fungi</taxon>
        <taxon>Dikarya</taxon>
        <taxon>Ascomycota</taxon>
        <taxon>Pezizomycotina</taxon>
        <taxon>Sordariomycetes</taxon>
        <taxon>Hypocreomycetidae</taxon>
        <taxon>Glomerellales</taxon>
        <taxon>Glomerellaceae</taxon>
        <taxon>Colletotrichum</taxon>
        <taxon>Colletotrichum graminicola species complex</taxon>
    </lineage>
</organism>
<proteinExistence type="predicted"/>
<evidence type="ECO:0000313" key="2">
    <source>
        <dbReference type="EMBL" id="KAK2021004.1"/>
    </source>
</evidence>
<feature type="region of interest" description="Disordered" evidence="1">
    <location>
        <begin position="1"/>
        <end position="54"/>
    </location>
</feature>
<dbReference type="EMBL" id="MU843147">
    <property type="protein sequence ID" value="KAK2021004.1"/>
    <property type="molecule type" value="Genomic_DNA"/>
</dbReference>
<gene>
    <name evidence="2" type="ORF">LX32DRAFT_688015</name>
</gene>
<dbReference type="AlphaFoldDB" id="A0AAD9H3T6"/>
<reference evidence="2" key="1">
    <citation type="submission" date="2021-06" db="EMBL/GenBank/DDBJ databases">
        <title>Comparative genomics, transcriptomics and evolutionary studies reveal genomic signatures of adaptation to plant cell wall in hemibiotrophic fungi.</title>
        <authorList>
            <consortium name="DOE Joint Genome Institute"/>
            <person name="Baroncelli R."/>
            <person name="Diaz J.F."/>
            <person name="Benocci T."/>
            <person name="Peng M."/>
            <person name="Battaglia E."/>
            <person name="Haridas S."/>
            <person name="Andreopoulos W."/>
            <person name="Labutti K."/>
            <person name="Pangilinan J."/>
            <person name="Floch G.L."/>
            <person name="Makela M.R."/>
            <person name="Henrissat B."/>
            <person name="Grigoriev I.V."/>
            <person name="Crouch J.A."/>
            <person name="De Vries R.P."/>
            <person name="Sukno S.A."/>
            <person name="Thon M.R."/>
        </authorList>
    </citation>
    <scope>NUCLEOTIDE SEQUENCE</scope>
    <source>
        <strain evidence="2">MAFF235873</strain>
    </source>
</reference>
<feature type="compositionally biased region" description="Basic residues" evidence="1">
    <location>
        <begin position="21"/>
        <end position="31"/>
    </location>
</feature>
<protein>
    <submittedName>
        <fullName evidence="2">Uncharacterized protein</fullName>
    </submittedName>
</protein>
<dbReference type="Proteomes" id="UP001232148">
    <property type="component" value="Unassembled WGS sequence"/>
</dbReference>
<sequence length="126" mass="13341">MHSVLSKIIHDPSSQNEAPSSKHRAAGKAKVAKSNIGVKNKNVANENAGKKWQDRGPAAVIVSASTLDNEYDAAPGVPAVRYGERVAVASPEIPQTALNTQARERTLNGKDTGAHAQAGREVQRHS</sequence>
<evidence type="ECO:0000313" key="3">
    <source>
        <dbReference type="Proteomes" id="UP001232148"/>
    </source>
</evidence>